<protein>
    <submittedName>
        <fullName evidence="2">Uncharacterized protein</fullName>
    </submittedName>
</protein>
<organism evidence="2 3">
    <name type="scientific">Wolfiporia cocos (strain MD-104)</name>
    <name type="common">Brown rot fungus</name>
    <dbReference type="NCBI Taxonomy" id="742152"/>
    <lineage>
        <taxon>Eukaryota</taxon>
        <taxon>Fungi</taxon>
        <taxon>Dikarya</taxon>
        <taxon>Basidiomycota</taxon>
        <taxon>Agaricomycotina</taxon>
        <taxon>Agaricomycetes</taxon>
        <taxon>Polyporales</taxon>
        <taxon>Phaeolaceae</taxon>
        <taxon>Wolfiporia</taxon>
    </lineage>
</organism>
<sequence>MLPSTSRPTPTSISATLAFDLLHNAAQSIIHAHSTYPSDYALPLWRTHIGAVIAAITTGADELAASTHSDPTILTRVRNDLRAVSDHLDHLLLPSIPPTLAQPMHLPMRSRLPHSISHPPHITAPQRPHVSLASIPATPSHTPRTMPAPLPVEELSPPETPKPRTTKTPSSEPPPPPPSAPSPTHPPSTTPNPTPTPLPSPSSSQPCATPSLQSKPHEWITVQKSCNSDRATHPKTFISPIHMIFNFVPCRPHPDAPVYSNSQLISEFLSMYDAYIQSYNWPPIQLVDPPRWLNANLPQSKLKSSVIFSFLDPSGTLSTEFLTTPFCLFDQDVTAKLFTPTLR</sequence>
<reference evidence="2 3" key="1">
    <citation type="journal article" date="2012" name="Science">
        <title>The Paleozoic origin of enzymatic lignin decomposition reconstructed from 31 fungal genomes.</title>
        <authorList>
            <person name="Floudas D."/>
            <person name="Binder M."/>
            <person name="Riley R."/>
            <person name="Barry K."/>
            <person name="Blanchette R.A."/>
            <person name="Henrissat B."/>
            <person name="Martinez A.T."/>
            <person name="Otillar R."/>
            <person name="Spatafora J.W."/>
            <person name="Yadav J.S."/>
            <person name="Aerts A."/>
            <person name="Benoit I."/>
            <person name="Boyd A."/>
            <person name="Carlson A."/>
            <person name="Copeland A."/>
            <person name="Coutinho P.M."/>
            <person name="de Vries R.P."/>
            <person name="Ferreira P."/>
            <person name="Findley K."/>
            <person name="Foster B."/>
            <person name="Gaskell J."/>
            <person name="Glotzer D."/>
            <person name="Gorecki P."/>
            <person name="Heitman J."/>
            <person name="Hesse C."/>
            <person name="Hori C."/>
            <person name="Igarashi K."/>
            <person name="Jurgens J.A."/>
            <person name="Kallen N."/>
            <person name="Kersten P."/>
            <person name="Kohler A."/>
            <person name="Kuees U."/>
            <person name="Kumar T.K.A."/>
            <person name="Kuo A."/>
            <person name="LaButti K."/>
            <person name="Larrondo L.F."/>
            <person name="Lindquist E."/>
            <person name="Ling A."/>
            <person name="Lombard V."/>
            <person name="Lucas S."/>
            <person name="Lundell T."/>
            <person name="Martin R."/>
            <person name="McLaughlin D.J."/>
            <person name="Morgenstern I."/>
            <person name="Morin E."/>
            <person name="Murat C."/>
            <person name="Nagy L.G."/>
            <person name="Nolan M."/>
            <person name="Ohm R.A."/>
            <person name="Patyshakuliyeva A."/>
            <person name="Rokas A."/>
            <person name="Ruiz-Duenas F.J."/>
            <person name="Sabat G."/>
            <person name="Salamov A."/>
            <person name="Samejima M."/>
            <person name="Schmutz J."/>
            <person name="Slot J.C."/>
            <person name="St John F."/>
            <person name="Stenlid J."/>
            <person name="Sun H."/>
            <person name="Sun S."/>
            <person name="Syed K."/>
            <person name="Tsang A."/>
            <person name="Wiebenga A."/>
            <person name="Young D."/>
            <person name="Pisabarro A."/>
            <person name="Eastwood D.C."/>
            <person name="Martin F."/>
            <person name="Cullen D."/>
            <person name="Grigoriev I.V."/>
            <person name="Hibbett D.S."/>
        </authorList>
    </citation>
    <scope>NUCLEOTIDE SEQUENCE [LARGE SCALE GENOMIC DNA]</scope>
    <source>
        <strain evidence="2 3">MD-104</strain>
    </source>
</reference>
<feature type="region of interest" description="Disordered" evidence="1">
    <location>
        <begin position="132"/>
        <end position="215"/>
    </location>
</feature>
<evidence type="ECO:0000313" key="3">
    <source>
        <dbReference type="Proteomes" id="UP000218811"/>
    </source>
</evidence>
<dbReference type="EMBL" id="KB468135">
    <property type="protein sequence ID" value="PCH43135.1"/>
    <property type="molecule type" value="Genomic_DNA"/>
</dbReference>
<feature type="compositionally biased region" description="Pro residues" evidence="1">
    <location>
        <begin position="171"/>
        <end position="200"/>
    </location>
</feature>
<dbReference type="AlphaFoldDB" id="A0A2H3JNR1"/>
<evidence type="ECO:0000256" key="1">
    <source>
        <dbReference type="SAM" id="MobiDB-lite"/>
    </source>
</evidence>
<evidence type="ECO:0000313" key="2">
    <source>
        <dbReference type="EMBL" id="PCH43135.1"/>
    </source>
</evidence>
<keyword evidence="3" id="KW-1185">Reference proteome</keyword>
<proteinExistence type="predicted"/>
<accession>A0A2H3JNR1</accession>
<name>A0A2H3JNR1_WOLCO</name>
<gene>
    <name evidence="2" type="ORF">WOLCODRAFT_153195</name>
</gene>
<dbReference type="Proteomes" id="UP000218811">
    <property type="component" value="Unassembled WGS sequence"/>
</dbReference>